<feature type="transmembrane region" description="Helical" evidence="8">
    <location>
        <begin position="1051"/>
        <end position="1069"/>
    </location>
</feature>
<dbReference type="SUPFAM" id="SSF48452">
    <property type="entry name" value="TPR-like"/>
    <property type="match status" value="1"/>
</dbReference>
<feature type="transmembrane region" description="Helical" evidence="8">
    <location>
        <begin position="1178"/>
        <end position="1202"/>
    </location>
</feature>
<keyword evidence="4" id="KW-0238">DNA-binding</keyword>
<proteinExistence type="inferred from homology"/>
<evidence type="ECO:0000256" key="8">
    <source>
        <dbReference type="SAM" id="Phobius"/>
    </source>
</evidence>
<name>A0AAD9GJC5_9STRA</name>
<reference evidence="10" key="1">
    <citation type="submission" date="2023-08" db="EMBL/GenBank/DDBJ databases">
        <title>Reference Genome Resource for the Citrus Pathogen Phytophthora citrophthora.</title>
        <authorList>
            <person name="Moller H."/>
            <person name="Coetzee B."/>
            <person name="Rose L.J."/>
            <person name="Van Niekerk J.M."/>
        </authorList>
    </citation>
    <scope>NUCLEOTIDE SEQUENCE</scope>
    <source>
        <strain evidence="10">STE-U-9442</strain>
    </source>
</reference>
<dbReference type="PANTHER" id="PTHR12708">
    <property type="entry name" value="DNA POLYMERASE EPSILON SUBUNIT B"/>
    <property type="match status" value="1"/>
</dbReference>
<dbReference type="GO" id="GO:0006261">
    <property type="term" value="P:DNA-templated DNA replication"/>
    <property type="evidence" value="ECO:0007669"/>
    <property type="project" value="InterPro"/>
</dbReference>
<evidence type="ECO:0000259" key="9">
    <source>
        <dbReference type="Pfam" id="PF04042"/>
    </source>
</evidence>
<comment type="subcellular location">
    <subcellularLocation>
        <location evidence="1">Nucleus</location>
    </subcellularLocation>
</comment>
<sequence>MELAPLLRGRSTRSMSLLGSIFGIGEFEGARNTSLSRSTSKQQAFDLALLDYVSMNSHPKFMLHKVLEDDAPFLMGHVLVGTSQCLAPLMHQDTLDAADRLQIASKIAKEGETTENEKAHVLALDAIVHGRHREAAALYETILVDDHTDLLALRCCYDVYRLLGDYKNMLAVVTRRLPSWSPNDTGYSHLLGMQAYGMQAAGRLDAAESLAEKTLSMNGNDRWALHTMLHVLEARGNANHGASYANQFKAGFDNGGPLERHLYFQWALYMLDLGHYDRIDKMLEVNILTYQPDGAPHAVSTLCDATQLYWRLRFAGQDTTELGERLLHNWSAVQPASSSEANEVSNTWLHPLARVLRYSILACVPSGATPQPEQLMAEPTVDVGRLEAQLGLAPFQFSYPPASGELEEVYKRVCQGFQAYSETRFKDATQTLLPVRGKLELLGGTGVDQDVIEQLLIECASKCDDLQLAKLLLNERLSARPQSAQCWNTFSRVSAAMGDTSAVRDAQGMSYVLGLGQGGNQTEASLQLEDVIYAIKNNIDRSKMTSSVVTLEALESALDTLLAVSAENDYEQIQVFGAFDTPRLHFNAHNNSYELKADAHRKLHAGPESRIQLLRNRFLSVDLRVKRNRLFAPPSAAIANTTVYMEVGQLSRIESLLGVSGVRRVIGMLGQDERKRFYLEDFTSRIIIDLTNAAYTDGLFTINCVVLVEGEVIDDVLHVQSMGFPPPETKEASLEVLGGIDPLGVEVSAQQKNQIRELEASDHHATFIVLSDVHLDDPQVMSKLDELFQGLESVQPTLFILMGDFMSTSIGGGAGSNSLQDLREYLEELGNLILKYSGIAENSRFILVPGPNDPGSSRAFPRHPLPDLCTRDLIRKVPNVTCSTNPCRIRYYTQDIVIFRDDLQQKMQRHAILPPMPSEQEEMTGDEDDGAAQSVSQTDISKHLAKTIIDQAHLCPLPLMANPINWDFDSSLQLFPVPDVLILGDSTEQYQLGYSSVGVFHPGPFHADYSFVFYRPSTNTTEFSRIYTKRTSLNTRRMRRRHHRQFGLPNANQILLCMAVCTLLFFSLLRRHWLEFSDDPDIHASLKSINIVGEGSTDSKSWEQFCADDSFKMNIPGTNRTATVVDMQDGVVLCHRHSGELVPVLMTWILAVGLSCALLSALLSLYLQLGNPTKEMVFWIGMMPGIALFGTAVLSSASLVMWQRFYLRFDNGDCFSITVAATVIAYAVAISMVIRWRWPGVCAVANEQHAVGSRSYGDHLPARRGHRRGSAMTAATTPARDLESAAVPLTR</sequence>
<evidence type="ECO:0000256" key="5">
    <source>
        <dbReference type="ARBA" id="ARBA00023242"/>
    </source>
</evidence>
<comment type="similarity">
    <text evidence="2">Belongs to the DNA polymerase epsilon subunit B family.</text>
</comment>
<dbReference type="GO" id="GO:0042276">
    <property type="term" value="P:error-prone translesion synthesis"/>
    <property type="evidence" value="ECO:0007669"/>
    <property type="project" value="TreeGrafter"/>
</dbReference>
<dbReference type="PANTHER" id="PTHR12708:SF0">
    <property type="entry name" value="DNA POLYMERASE EPSILON SUBUNIT 2"/>
    <property type="match status" value="1"/>
</dbReference>
<comment type="caution">
    <text evidence="10">The sequence shown here is derived from an EMBL/GenBank/DDBJ whole genome shotgun (WGS) entry which is preliminary data.</text>
</comment>
<gene>
    <name evidence="10" type="ORF">P3T76_008535</name>
</gene>
<dbReference type="InterPro" id="IPR016266">
    <property type="entry name" value="POLE2"/>
</dbReference>
<feature type="region of interest" description="Disordered" evidence="7">
    <location>
        <begin position="1257"/>
        <end position="1278"/>
    </location>
</feature>
<evidence type="ECO:0000313" key="10">
    <source>
        <dbReference type="EMBL" id="KAK1939151.1"/>
    </source>
</evidence>
<keyword evidence="11" id="KW-1185">Reference proteome</keyword>
<feature type="transmembrane region" description="Helical" evidence="8">
    <location>
        <begin position="1145"/>
        <end position="1166"/>
    </location>
</feature>
<evidence type="ECO:0000256" key="7">
    <source>
        <dbReference type="SAM" id="MobiDB-lite"/>
    </source>
</evidence>
<evidence type="ECO:0000256" key="6">
    <source>
        <dbReference type="ARBA" id="ARBA00032930"/>
    </source>
</evidence>
<organism evidence="10 11">
    <name type="scientific">Phytophthora citrophthora</name>
    <dbReference type="NCBI Taxonomy" id="4793"/>
    <lineage>
        <taxon>Eukaryota</taxon>
        <taxon>Sar</taxon>
        <taxon>Stramenopiles</taxon>
        <taxon>Oomycota</taxon>
        <taxon>Peronosporomycetes</taxon>
        <taxon>Peronosporales</taxon>
        <taxon>Peronosporaceae</taxon>
        <taxon>Phytophthora</taxon>
    </lineage>
</organism>
<feature type="transmembrane region" description="Helical" evidence="8">
    <location>
        <begin position="1214"/>
        <end position="1238"/>
    </location>
</feature>
<evidence type="ECO:0000256" key="1">
    <source>
        <dbReference type="ARBA" id="ARBA00004123"/>
    </source>
</evidence>
<evidence type="ECO:0000256" key="2">
    <source>
        <dbReference type="ARBA" id="ARBA00009560"/>
    </source>
</evidence>
<accession>A0AAD9GJC5</accession>
<keyword evidence="5" id="KW-0539">Nucleus</keyword>
<keyword evidence="8" id="KW-0472">Membrane</keyword>
<dbReference type="Pfam" id="PF04042">
    <property type="entry name" value="DNA_pol_E_B"/>
    <property type="match status" value="1"/>
</dbReference>
<evidence type="ECO:0000256" key="3">
    <source>
        <dbReference type="ARBA" id="ARBA00022705"/>
    </source>
</evidence>
<dbReference type="Gene3D" id="1.25.40.10">
    <property type="entry name" value="Tetratricopeptide repeat domain"/>
    <property type="match status" value="1"/>
</dbReference>
<feature type="domain" description="DNA polymerase alpha/delta/epsilon subunit B" evidence="9">
    <location>
        <begin position="767"/>
        <end position="990"/>
    </location>
</feature>
<dbReference type="InterPro" id="IPR011990">
    <property type="entry name" value="TPR-like_helical_dom_sf"/>
</dbReference>
<dbReference type="EMBL" id="JASMQC010000016">
    <property type="protein sequence ID" value="KAK1939151.1"/>
    <property type="molecule type" value="Genomic_DNA"/>
</dbReference>
<dbReference type="InterPro" id="IPR007185">
    <property type="entry name" value="DNA_pol_a/d/e_bsu"/>
</dbReference>
<keyword evidence="3" id="KW-0235">DNA replication</keyword>
<protein>
    <recommendedName>
        <fullName evidence="6">DNA polymerase II subunit 2</fullName>
    </recommendedName>
</protein>
<dbReference type="GO" id="GO:0008622">
    <property type="term" value="C:epsilon DNA polymerase complex"/>
    <property type="evidence" value="ECO:0007669"/>
    <property type="project" value="InterPro"/>
</dbReference>
<evidence type="ECO:0000256" key="4">
    <source>
        <dbReference type="ARBA" id="ARBA00023125"/>
    </source>
</evidence>
<dbReference type="Proteomes" id="UP001259832">
    <property type="component" value="Unassembled WGS sequence"/>
</dbReference>
<evidence type="ECO:0000313" key="11">
    <source>
        <dbReference type="Proteomes" id="UP001259832"/>
    </source>
</evidence>
<keyword evidence="8" id="KW-0812">Transmembrane</keyword>
<keyword evidence="8" id="KW-1133">Transmembrane helix</keyword>
<dbReference type="Gene3D" id="3.60.21.60">
    <property type="match status" value="1"/>
</dbReference>
<dbReference type="GO" id="GO:0003677">
    <property type="term" value="F:DNA binding"/>
    <property type="evidence" value="ECO:0007669"/>
    <property type="project" value="UniProtKB-KW"/>
</dbReference>